<sequence length="666" mass="75620">MATRHGKRNRCPVRNALLKWQLQQDERRVAEVQHRLMRMATPSSSSSLEINSSSFDGQLAAQRPRLLHDTDQDEAMRMTCHIKRDVGKRERDTDFQDSKWEKLVSSLRAKDRDHHQVFDNTLVYGTKASRTWNESSVYGNGKDRCPFPMNVDINDDGMLPSELSTMSINEQTNQSITQHGDMESLATDGNDYVAPISGQSIAEMLASMENSSQVEYGGDWKACDDQHYEVSNGCDQIQFSCEEFSVIDTLFARVEAFFGMKFPWRSMIVIACCLVIGTSGFFIEEVITLLGLFSRRTRFVLSRAEQERIRDRMSVLQLELQGFQLFTSTIEVRSQTVLTELRQYMDRMRLDREKHQDILAKEMQKLRRHIVHVTHELVKQERESLRAQLEDIIKIQVIDIEGADDNGLIVKAADAENDKQLDKTTTGTPIQVEPYLTMQESLHDAIASSPASACEVNGDQFSLTQTEVELSHEPVTKDDAAVTFVQNPRTVDNEQAQVVCAESGHGLVGVSSPSTTGELVNVQHSEIKSESPILVQEVHVEHPVKVESASLPAIQQSLNKIDDTVASTVKETINVMPSRNAFGVSWDEILLSVAIVFLAACVVLRAYNINRRKRWFEERRAKRNRRALRLAQRRARAMAEYREDRDEWHGDETDGDIEEVSLMTPI</sequence>
<organism evidence="2 3">
    <name type="scientific">Peronospora farinosa</name>
    <dbReference type="NCBI Taxonomy" id="134698"/>
    <lineage>
        <taxon>Eukaryota</taxon>
        <taxon>Sar</taxon>
        <taxon>Stramenopiles</taxon>
        <taxon>Oomycota</taxon>
        <taxon>Peronosporomycetes</taxon>
        <taxon>Peronosporales</taxon>
        <taxon>Peronosporaceae</taxon>
        <taxon>Peronospora</taxon>
    </lineage>
</organism>
<keyword evidence="1" id="KW-1133">Transmembrane helix</keyword>
<gene>
    <name evidence="2" type="ORF">PFR002_LOCUS7283</name>
</gene>
<evidence type="ECO:0000313" key="2">
    <source>
        <dbReference type="EMBL" id="CAI5733765.1"/>
    </source>
</evidence>
<feature type="transmembrane region" description="Helical" evidence="1">
    <location>
        <begin position="589"/>
        <end position="607"/>
    </location>
</feature>
<protein>
    <submittedName>
        <fullName evidence="2">Uncharacterized protein</fullName>
    </submittedName>
</protein>
<name>A0AAV0UE90_9STRA</name>
<feature type="transmembrane region" description="Helical" evidence="1">
    <location>
        <begin position="268"/>
        <end position="293"/>
    </location>
</feature>
<accession>A0AAV0UE90</accession>
<dbReference type="Proteomes" id="UP001159659">
    <property type="component" value="Unassembled WGS sequence"/>
</dbReference>
<evidence type="ECO:0000256" key="1">
    <source>
        <dbReference type="SAM" id="Phobius"/>
    </source>
</evidence>
<keyword evidence="1" id="KW-0812">Transmembrane</keyword>
<proteinExistence type="predicted"/>
<evidence type="ECO:0000313" key="3">
    <source>
        <dbReference type="Proteomes" id="UP001159659"/>
    </source>
</evidence>
<comment type="caution">
    <text evidence="2">The sequence shown here is derived from an EMBL/GenBank/DDBJ whole genome shotgun (WGS) entry which is preliminary data.</text>
</comment>
<dbReference type="AlphaFoldDB" id="A0AAV0UE90"/>
<dbReference type="EMBL" id="CANTFK010000943">
    <property type="protein sequence ID" value="CAI5733765.1"/>
    <property type="molecule type" value="Genomic_DNA"/>
</dbReference>
<keyword evidence="1" id="KW-0472">Membrane</keyword>
<reference evidence="2" key="1">
    <citation type="submission" date="2022-12" db="EMBL/GenBank/DDBJ databases">
        <authorList>
            <person name="Webb A."/>
        </authorList>
    </citation>
    <scope>NUCLEOTIDE SEQUENCE</scope>
    <source>
        <strain evidence="2">Pf2</strain>
    </source>
</reference>